<dbReference type="InterPro" id="IPR035996">
    <property type="entry name" value="4pyrrol_Methylase_sf"/>
</dbReference>
<dbReference type="EMBL" id="QRVN01000011">
    <property type="protein sequence ID" value="RGS47356.1"/>
    <property type="molecule type" value="Genomic_DNA"/>
</dbReference>
<dbReference type="CDD" id="cd11648">
    <property type="entry name" value="RsmI"/>
    <property type="match status" value="1"/>
</dbReference>
<comment type="similarity">
    <text evidence="6">Belongs to the methyltransferase superfamily. RsmI family.</text>
</comment>
<dbReference type="Proteomes" id="UP000283672">
    <property type="component" value="Unassembled WGS sequence"/>
</dbReference>
<evidence type="ECO:0000313" key="23">
    <source>
        <dbReference type="Proteomes" id="UP000261187"/>
    </source>
</evidence>
<evidence type="ECO:0000256" key="7">
    <source>
        <dbReference type="SAM" id="MobiDB-lite"/>
    </source>
</evidence>
<dbReference type="EMBL" id="QROP01000005">
    <property type="protein sequence ID" value="RHL41123.1"/>
    <property type="molecule type" value="Genomic_DNA"/>
</dbReference>
<dbReference type="RefSeq" id="WP_022122104.1">
    <property type="nucleotide sequence ID" value="NZ_CP042464.1"/>
</dbReference>
<dbReference type="PIRSF" id="PIRSF005917">
    <property type="entry name" value="MTase_YraL"/>
    <property type="match status" value="1"/>
</dbReference>
<keyword evidence="1 6" id="KW-0963">Cytoplasm</keyword>
<evidence type="ECO:0000313" key="31">
    <source>
        <dbReference type="Proteomes" id="UP000390763"/>
    </source>
</evidence>
<dbReference type="SUPFAM" id="SSF53790">
    <property type="entry name" value="Tetrapyrrole methylase"/>
    <property type="match status" value="1"/>
</dbReference>
<dbReference type="Proteomes" id="UP000406735">
    <property type="component" value="Unassembled WGS sequence"/>
</dbReference>
<evidence type="ECO:0000256" key="3">
    <source>
        <dbReference type="ARBA" id="ARBA00022603"/>
    </source>
</evidence>
<evidence type="ECO:0000313" key="16">
    <source>
        <dbReference type="EMBL" id="RGN10196.1"/>
    </source>
</evidence>
<dbReference type="AlphaFoldDB" id="A0A3E5AFT0"/>
<dbReference type="EMBL" id="QSFW01000022">
    <property type="protein sequence ID" value="RHA85010.1"/>
    <property type="molecule type" value="Genomic_DNA"/>
</dbReference>
<evidence type="ECO:0000313" key="20">
    <source>
        <dbReference type="EMBL" id="RHA85010.1"/>
    </source>
</evidence>
<evidence type="ECO:0000313" key="26">
    <source>
        <dbReference type="Proteomes" id="UP000283785"/>
    </source>
</evidence>
<dbReference type="InterPro" id="IPR008189">
    <property type="entry name" value="rRNA_ssu_MeTfrase_I"/>
</dbReference>
<dbReference type="FunFam" id="3.40.1010.10:FF:000007">
    <property type="entry name" value="Ribosomal RNA small subunit methyltransferase I"/>
    <property type="match status" value="1"/>
</dbReference>
<evidence type="ECO:0000313" key="14">
    <source>
        <dbReference type="EMBL" id="MQO04256.1"/>
    </source>
</evidence>
<evidence type="ECO:0000256" key="5">
    <source>
        <dbReference type="ARBA" id="ARBA00022691"/>
    </source>
</evidence>
<feature type="region of interest" description="Disordered" evidence="7">
    <location>
        <begin position="227"/>
        <end position="254"/>
    </location>
</feature>
<evidence type="ECO:0000313" key="29">
    <source>
        <dbReference type="Proteomes" id="UP000285236"/>
    </source>
</evidence>
<evidence type="ECO:0000313" key="30">
    <source>
        <dbReference type="Proteomes" id="UP000286113"/>
    </source>
</evidence>
<proteinExistence type="inferred from homology"/>
<dbReference type="PANTHER" id="PTHR46111">
    <property type="entry name" value="RIBOSOMAL RNA SMALL SUBUNIT METHYLTRANSFERASE I"/>
    <property type="match status" value="1"/>
</dbReference>
<dbReference type="EMBL" id="QSAG01000028">
    <property type="protein sequence ID" value="RGW41548.1"/>
    <property type="molecule type" value="Genomic_DNA"/>
</dbReference>
<dbReference type="EC" id="2.1.1.198" evidence="6"/>
<evidence type="ECO:0000256" key="2">
    <source>
        <dbReference type="ARBA" id="ARBA00022552"/>
    </source>
</evidence>
<gene>
    <name evidence="6 17" type="primary">rsmI</name>
    <name evidence="22" type="ORF">DW026_03030</name>
    <name evidence="21" type="ORF">DW192_09260</name>
    <name evidence="20" type="ORF">DW916_10680</name>
    <name evidence="19" type="ORF">DWV76_12570</name>
    <name evidence="18" type="ORF">DWW35_11910</name>
    <name evidence="17" type="ORF">DWX90_06920</name>
    <name evidence="16" type="ORF">DXB80_06825</name>
    <name evidence="15" type="ORF">DXC61_08040</name>
    <name evidence="14" type="ORF">F7D62_09080</name>
    <name evidence="13" type="ORF">F7D97_14990</name>
    <name evidence="9" type="ORF">LYY06_13775</name>
    <name evidence="12" type="ORF">ONT01_13215</name>
    <name evidence="10" type="ORF">ONT05_02950</name>
    <name evidence="11" type="ORF">ONT19_15185</name>
</gene>
<dbReference type="Proteomes" id="UP000390763">
    <property type="component" value="Unassembled WGS sequence"/>
</dbReference>
<comment type="function">
    <text evidence="6">Catalyzes the 2'-O-methylation of the ribose of cytidine 1402 (C1402) in 16S rRNA.</text>
</comment>
<dbReference type="EMBL" id="QSSA01000015">
    <property type="protein sequence ID" value="RGL59914.1"/>
    <property type="molecule type" value="Genomic_DNA"/>
</dbReference>
<organism evidence="17 30">
    <name type="scientific">Segatella copri</name>
    <dbReference type="NCBI Taxonomy" id="165179"/>
    <lineage>
        <taxon>Bacteria</taxon>
        <taxon>Pseudomonadati</taxon>
        <taxon>Bacteroidota</taxon>
        <taxon>Bacteroidia</taxon>
        <taxon>Bacteroidales</taxon>
        <taxon>Prevotellaceae</taxon>
        <taxon>Segatella</taxon>
    </lineage>
</organism>
<dbReference type="EMBL" id="JAPDVG010000001">
    <property type="protein sequence ID" value="MCW4132895.1"/>
    <property type="molecule type" value="Genomic_DNA"/>
</dbReference>
<feature type="domain" description="Tetrapyrrole methylase" evidence="8">
    <location>
        <begin position="3"/>
        <end position="202"/>
    </location>
</feature>
<dbReference type="GO" id="GO:0070677">
    <property type="term" value="F:rRNA (cytosine-2'-O-)-methyltransferase activity"/>
    <property type="evidence" value="ECO:0007669"/>
    <property type="project" value="UniProtKB-UniRule"/>
</dbReference>
<protein>
    <recommendedName>
        <fullName evidence="6">Ribosomal RNA small subunit methyltransferase I</fullName>
        <ecNumber evidence="6">2.1.1.198</ecNumber>
    </recommendedName>
    <alternativeName>
        <fullName evidence="6">16S rRNA 2'-O-ribose C1402 methyltransferase</fullName>
    </alternativeName>
    <alternativeName>
        <fullName evidence="6">rRNA (cytidine-2'-O-)-methyltransferase RsmI</fullName>
    </alternativeName>
</protein>
<dbReference type="EMBL" id="JAJTVO010000031">
    <property type="protein sequence ID" value="MCE4123300.1"/>
    <property type="molecule type" value="Genomic_DNA"/>
</dbReference>
<evidence type="ECO:0000256" key="4">
    <source>
        <dbReference type="ARBA" id="ARBA00022679"/>
    </source>
</evidence>
<keyword evidence="2 6" id="KW-0698">rRNA processing</keyword>
<reference evidence="31 32" key="2">
    <citation type="submission" date="2019-09" db="EMBL/GenBank/DDBJ databases">
        <title>Distinct polysaccharide growth profiles of human intestinal Prevotella copri isolates.</title>
        <authorList>
            <person name="Fehlner-Peach H."/>
            <person name="Magnabosco C."/>
            <person name="Raghavan V."/>
            <person name="Scher J.U."/>
            <person name="Tett A."/>
            <person name="Cox L.M."/>
            <person name="Gottsegen C."/>
            <person name="Watters A."/>
            <person name="Wiltshire- Gordon J.D."/>
            <person name="Segata N."/>
            <person name="Bonneau R."/>
            <person name="Littman D.R."/>
        </authorList>
    </citation>
    <scope>NUCLEOTIDE SEQUENCE [LARGE SCALE GENOMIC DNA]</scope>
    <source>
        <strain evidence="14">IAK279</strain>
        <strain evidence="31">iAK279</strain>
        <strain evidence="13">IK21513</strain>
        <strain evidence="32">iK21513</strain>
    </source>
</reference>
<dbReference type="Proteomes" id="UP001209074">
    <property type="component" value="Unassembled WGS sequence"/>
</dbReference>
<dbReference type="Proteomes" id="UP000261187">
    <property type="component" value="Unassembled WGS sequence"/>
</dbReference>
<dbReference type="Proteomes" id="UP001200307">
    <property type="component" value="Unassembled WGS sequence"/>
</dbReference>
<evidence type="ECO:0000313" key="32">
    <source>
        <dbReference type="Proteomes" id="UP000406735"/>
    </source>
</evidence>
<evidence type="ECO:0000313" key="19">
    <source>
        <dbReference type="EMBL" id="RGW41548.1"/>
    </source>
</evidence>
<dbReference type="GO" id="GO:0005737">
    <property type="term" value="C:cytoplasm"/>
    <property type="evidence" value="ECO:0007669"/>
    <property type="project" value="UniProtKB-SubCell"/>
</dbReference>
<evidence type="ECO:0000313" key="27">
    <source>
        <dbReference type="Proteomes" id="UP000284548"/>
    </source>
</evidence>
<evidence type="ECO:0000256" key="6">
    <source>
        <dbReference type="HAMAP-Rule" id="MF_01877"/>
    </source>
</evidence>
<evidence type="ECO:0000313" key="17">
    <source>
        <dbReference type="EMBL" id="RGS47356.1"/>
    </source>
</evidence>
<dbReference type="InterPro" id="IPR014777">
    <property type="entry name" value="4pyrrole_Mease_sub1"/>
</dbReference>
<dbReference type="EMBL" id="QRKB01000022">
    <property type="protein sequence ID" value="RHH81911.1"/>
    <property type="molecule type" value="Genomic_DNA"/>
</dbReference>
<evidence type="ECO:0000259" key="8">
    <source>
        <dbReference type="Pfam" id="PF00590"/>
    </source>
</evidence>
<evidence type="ECO:0000313" key="21">
    <source>
        <dbReference type="EMBL" id="RHH81911.1"/>
    </source>
</evidence>
<dbReference type="InterPro" id="IPR014776">
    <property type="entry name" value="4pyrrole_Mease_sub2"/>
</dbReference>
<dbReference type="Proteomes" id="UP001208620">
    <property type="component" value="Unassembled WGS sequence"/>
</dbReference>
<dbReference type="Proteomes" id="UP000261245">
    <property type="component" value="Unassembled WGS sequence"/>
</dbReference>
<dbReference type="InterPro" id="IPR018063">
    <property type="entry name" value="SAM_MeTrfase_RsmI_CS"/>
</dbReference>
<comment type="caution">
    <text evidence="17">The sequence shown here is derived from an EMBL/GenBank/DDBJ whole genome shotgun (WGS) entry which is preliminary data.</text>
</comment>
<dbReference type="EMBL" id="JAPDVD010000001">
    <property type="protein sequence ID" value="MCW4138703.1"/>
    <property type="molecule type" value="Genomic_DNA"/>
</dbReference>
<reference evidence="23 24" key="1">
    <citation type="submission" date="2018-08" db="EMBL/GenBank/DDBJ databases">
        <title>A genome reference for cultivated species of the human gut microbiota.</title>
        <authorList>
            <person name="Zou Y."/>
            <person name="Xue W."/>
            <person name="Luo G."/>
        </authorList>
    </citation>
    <scope>NUCLEOTIDE SEQUENCE [LARGE SCALE GENOMIC DNA]</scope>
    <source>
        <strain evidence="19 26">AF12-50</strain>
        <strain evidence="18 29">AF15-25</strain>
        <strain evidence="17 30">AF22-1</strain>
        <strain evidence="22 25">AF38-11</strain>
        <strain evidence="21 27">AM16-54</strain>
        <strain evidence="20 28">AM42-23AC</strain>
        <strain evidence="16 24">OM06-11</strain>
        <strain evidence="15 23">TF06-40</strain>
    </source>
</reference>
<comment type="catalytic activity">
    <reaction evidence="6">
        <text>cytidine(1402) in 16S rRNA + S-adenosyl-L-methionine = 2'-O-methylcytidine(1402) in 16S rRNA + S-adenosyl-L-homocysteine + H(+)</text>
        <dbReference type="Rhea" id="RHEA:42924"/>
        <dbReference type="Rhea" id="RHEA-COMP:10285"/>
        <dbReference type="Rhea" id="RHEA-COMP:10286"/>
        <dbReference type="ChEBI" id="CHEBI:15378"/>
        <dbReference type="ChEBI" id="CHEBI:57856"/>
        <dbReference type="ChEBI" id="CHEBI:59789"/>
        <dbReference type="ChEBI" id="CHEBI:74495"/>
        <dbReference type="ChEBI" id="CHEBI:82748"/>
        <dbReference type="EC" id="2.1.1.198"/>
    </reaction>
</comment>
<dbReference type="PROSITE" id="PS01296">
    <property type="entry name" value="RSMI"/>
    <property type="match status" value="1"/>
</dbReference>
<dbReference type="EMBL" id="QRYP01000037">
    <property type="protein sequence ID" value="RGU93882.1"/>
    <property type="molecule type" value="Genomic_DNA"/>
</dbReference>
<dbReference type="Proteomes" id="UP001209417">
    <property type="component" value="Unassembled WGS sequence"/>
</dbReference>
<dbReference type="Proteomes" id="UP000286113">
    <property type="component" value="Unassembled WGS sequence"/>
</dbReference>
<evidence type="ECO:0000313" key="18">
    <source>
        <dbReference type="EMBL" id="RGU93882.1"/>
    </source>
</evidence>
<comment type="subcellular location">
    <subcellularLocation>
        <location evidence="6">Cytoplasm</location>
    </subcellularLocation>
</comment>
<evidence type="ECO:0000313" key="12">
    <source>
        <dbReference type="EMBL" id="MCW4138703.1"/>
    </source>
</evidence>
<evidence type="ECO:0000256" key="1">
    <source>
        <dbReference type="ARBA" id="ARBA00022490"/>
    </source>
</evidence>
<dbReference type="Proteomes" id="UP000284548">
    <property type="component" value="Unassembled WGS sequence"/>
</dbReference>
<accession>A0A3E5AFT0</accession>
<keyword evidence="3 6" id="KW-0489">Methyltransferase</keyword>
<evidence type="ECO:0000313" key="24">
    <source>
        <dbReference type="Proteomes" id="UP000261245"/>
    </source>
</evidence>
<evidence type="ECO:0000313" key="28">
    <source>
        <dbReference type="Proteomes" id="UP000284990"/>
    </source>
</evidence>
<dbReference type="HAMAP" id="MF_01877">
    <property type="entry name" value="16SrRNA_methyltr_I"/>
    <property type="match status" value="1"/>
</dbReference>
<dbReference type="Proteomes" id="UP000285236">
    <property type="component" value="Unassembled WGS sequence"/>
</dbReference>
<dbReference type="EMBL" id="QSUC01000013">
    <property type="protein sequence ID" value="RGN10196.1"/>
    <property type="molecule type" value="Genomic_DNA"/>
</dbReference>
<dbReference type="Gene3D" id="3.40.1010.10">
    <property type="entry name" value="Cobalt-precorrin-4 Transmethylase, Domain 1"/>
    <property type="match status" value="1"/>
</dbReference>
<keyword evidence="5 6" id="KW-0949">S-adenosyl-L-methionine</keyword>
<evidence type="ECO:0000313" key="10">
    <source>
        <dbReference type="EMBL" id="MCW4092524.1"/>
    </source>
</evidence>
<dbReference type="NCBIfam" id="TIGR00096">
    <property type="entry name" value="16S rRNA (cytidine(1402)-2'-O)-methyltransferase"/>
    <property type="match status" value="1"/>
</dbReference>
<dbReference type="EMBL" id="JAPDUS010000003">
    <property type="protein sequence ID" value="MCW4092524.1"/>
    <property type="molecule type" value="Genomic_DNA"/>
</dbReference>
<evidence type="ECO:0000313" key="25">
    <source>
        <dbReference type="Proteomes" id="UP000283672"/>
    </source>
</evidence>
<dbReference type="EMBL" id="VZBT01000071">
    <property type="protein sequence ID" value="MQO04256.1"/>
    <property type="molecule type" value="Genomic_DNA"/>
</dbReference>
<evidence type="ECO:0000313" key="13">
    <source>
        <dbReference type="EMBL" id="MQN11197.1"/>
    </source>
</evidence>
<dbReference type="Gene3D" id="3.30.950.10">
    <property type="entry name" value="Methyltransferase, Cobalt-precorrin-4 Transmethylase, Domain 2"/>
    <property type="match status" value="1"/>
</dbReference>
<sequence length="254" mass="28556">MGTLYIVPTPVGNMEDMTMRAIRILKEADLVLAEDTRTSSVLLKHFDIRNRLVAHHKFNEHGTSSAIVERLKGGETIALISDAGTPGISDPGFYLAREAAKAGITVQTLPGPTACIPAIVSSGLPCDRFCFEGFIPQKKGRQTYLESLKDEVRTMIFYESPYRVVKTLQQFAEVFGDDRQVSCCREISKLHEESVRGTLAEVIAHFEETEPRGEFVIVLAGKDPKQLKEEMKEKKREERRQKKNGARRDEESNE</sequence>
<evidence type="ECO:0000313" key="11">
    <source>
        <dbReference type="EMBL" id="MCW4132895.1"/>
    </source>
</evidence>
<dbReference type="Proteomes" id="UP000283785">
    <property type="component" value="Unassembled WGS sequence"/>
</dbReference>
<dbReference type="InterPro" id="IPR000878">
    <property type="entry name" value="4pyrrol_Mease"/>
</dbReference>
<evidence type="ECO:0000313" key="9">
    <source>
        <dbReference type="EMBL" id="MCE4123300.1"/>
    </source>
</evidence>
<dbReference type="PANTHER" id="PTHR46111:SF1">
    <property type="entry name" value="RIBOSOMAL RNA SMALL SUBUNIT METHYLTRANSFERASE I"/>
    <property type="match status" value="1"/>
</dbReference>
<evidence type="ECO:0000313" key="15">
    <source>
        <dbReference type="EMBL" id="RGL59914.1"/>
    </source>
</evidence>
<dbReference type="Proteomes" id="UP000284990">
    <property type="component" value="Unassembled WGS sequence"/>
</dbReference>
<name>A0A3E5AFT0_9BACT</name>
<reference evidence="10" key="4">
    <citation type="submission" date="2022-11" db="EMBL/GenBank/DDBJ databases">
        <title>Genomic repertoires linked with pathogenic potency of arthritogenic Prevotella copri isolated from the gut of rheumatoid arthritis patients.</title>
        <authorList>
            <person name="Nii T."/>
            <person name="Maeda Y."/>
            <person name="Motooka D."/>
            <person name="Naito M."/>
            <person name="Matsumoto Y."/>
            <person name="Ogawa T."/>
            <person name="Oguro-Igashira E."/>
            <person name="Kishikawa T."/>
            <person name="Yamashita M."/>
            <person name="Koizumi S."/>
            <person name="Kurakawa T."/>
            <person name="Okumura R."/>
            <person name="Kayama H."/>
            <person name="Murakami M."/>
            <person name="Sakaguchi T."/>
            <person name="Das B."/>
            <person name="Nakamura S."/>
            <person name="Okada Y."/>
            <person name="Kumanogoh A."/>
            <person name="Takeda K."/>
        </authorList>
    </citation>
    <scope>NUCLEOTIDE SEQUENCE</scope>
    <source>
        <strain evidence="11">H019-1</strain>
        <strain evidence="12">H105_2-2</strain>
        <strain evidence="10">N016-13</strain>
    </source>
</reference>
<dbReference type="EMBL" id="VZCY01000119">
    <property type="protein sequence ID" value="MQN11197.1"/>
    <property type="molecule type" value="Genomic_DNA"/>
</dbReference>
<dbReference type="FunFam" id="3.30.950.10:FF:000002">
    <property type="entry name" value="Ribosomal RNA small subunit methyltransferase I"/>
    <property type="match status" value="1"/>
</dbReference>
<dbReference type="Pfam" id="PF00590">
    <property type="entry name" value="TP_methylase"/>
    <property type="match status" value="1"/>
</dbReference>
<reference evidence="9" key="3">
    <citation type="submission" date="2021-12" db="EMBL/GenBank/DDBJ databases">
        <authorList>
            <person name="Lv X."/>
        </authorList>
    </citation>
    <scope>NUCLEOTIDE SEQUENCE</scope>
    <source>
        <strain evidence="9">HF2106</strain>
    </source>
</reference>
<keyword evidence="4 6" id="KW-0808">Transferase</keyword>
<evidence type="ECO:0000313" key="22">
    <source>
        <dbReference type="EMBL" id="RHL41123.1"/>
    </source>
</evidence>